<proteinExistence type="predicted"/>
<gene>
    <name evidence="1" type="ORF">K227x_31560</name>
</gene>
<dbReference type="EMBL" id="CP036525">
    <property type="protein sequence ID" value="QDT04760.1"/>
    <property type="molecule type" value="Genomic_DNA"/>
</dbReference>
<evidence type="ECO:0000313" key="2">
    <source>
        <dbReference type="Proteomes" id="UP000318538"/>
    </source>
</evidence>
<dbReference type="KEGG" id="rlc:K227x_31560"/>
<accession>A0A517NCA8</accession>
<dbReference type="AlphaFoldDB" id="A0A517NCA8"/>
<organism evidence="1 2">
    <name type="scientific">Rubripirellula lacrimiformis</name>
    <dbReference type="NCBI Taxonomy" id="1930273"/>
    <lineage>
        <taxon>Bacteria</taxon>
        <taxon>Pseudomonadati</taxon>
        <taxon>Planctomycetota</taxon>
        <taxon>Planctomycetia</taxon>
        <taxon>Pirellulales</taxon>
        <taxon>Pirellulaceae</taxon>
        <taxon>Rubripirellula</taxon>
    </lineage>
</organism>
<protein>
    <submittedName>
        <fullName evidence="1">Uncharacterized protein</fullName>
    </submittedName>
</protein>
<name>A0A517NCA8_9BACT</name>
<keyword evidence="2" id="KW-1185">Reference proteome</keyword>
<dbReference type="Proteomes" id="UP000318538">
    <property type="component" value="Chromosome"/>
</dbReference>
<sequence length="121" mass="13485">MFITKHGTLGINPIRIVDSRTGARDRISQTLQTLFFVHYATEPKTSSRSCAHSIHGKDNQPLRARVSNCESSLAETATLVLSWWARTQCETHAVFGRRINAALIDKPLAIQLIKVATRSLD</sequence>
<evidence type="ECO:0000313" key="1">
    <source>
        <dbReference type="EMBL" id="QDT04760.1"/>
    </source>
</evidence>
<reference evidence="1 2" key="1">
    <citation type="submission" date="2019-02" db="EMBL/GenBank/DDBJ databases">
        <title>Deep-cultivation of Planctomycetes and their phenomic and genomic characterization uncovers novel biology.</title>
        <authorList>
            <person name="Wiegand S."/>
            <person name="Jogler M."/>
            <person name="Boedeker C."/>
            <person name="Pinto D."/>
            <person name="Vollmers J."/>
            <person name="Rivas-Marin E."/>
            <person name="Kohn T."/>
            <person name="Peeters S.H."/>
            <person name="Heuer A."/>
            <person name="Rast P."/>
            <person name="Oberbeckmann S."/>
            <person name="Bunk B."/>
            <person name="Jeske O."/>
            <person name="Meyerdierks A."/>
            <person name="Storesund J.E."/>
            <person name="Kallscheuer N."/>
            <person name="Luecker S."/>
            <person name="Lage O.M."/>
            <person name="Pohl T."/>
            <person name="Merkel B.J."/>
            <person name="Hornburger P."/>
            <person name="Mueller R.-W."/>
            <person name="Bruemmer F."/>
            <person name="Labrenz M."/>
            <person name="Spormann A.M."/>
            <person name="Op den Camp H."/>
            <person name="Overmann J."/>
            <person name="Amann R."/>
            <person name="Jetten M.S.M."/>
            <person name="Mascher T."/>
            <person name="Medema M.H."/>
            <person name="Devos D.P."/>
            <person name="Kaster A.-K."/>
            <person name="Ovreas L."/>
            <person name="Rohde M."/>
            <person name="Galperin M.Y."/>
            <person name="Jogler C."/>
        </authorList>
    </citation>
    <scope>NUCLEOTIDE SEQUENCE [LARGE SCALE GENOMIC DNA]</scope>
    <source>
        <strain evidence="1 2">K22_7</strain>
    </source>
</reference>